<name>A0ABQ0DDD0_9EUKA</name>
<dbReference type="SMART" id="SM00173">
    <property type="entry name" value="RAS"/>
    <property type="match status" value="1"/>
</dbReference>
<keyword evidence="5" id="KW-1185">Reference proteome</keyword>
<proteinExistence type="inferred from homology"/>
<keyword evidence="3" id="KW-0342">GTP-binding</keyword>
<dbReference type="InterPro" id="IPR027417">
    <property type="entry name" value="P-loop_NTPase"/>
</dbReference>
<protein>
    <recommendedName>
        <fullName evidence="6">Ras family GTPase</fullName>
    </recommendedName>
</protein>
<comment type="similarity">
    <text evidence="1">Belongs to the small GTPase superfamily. Rho family.</text>
</comment>
<dbReference type="CDD" id="cd00876">
    <property type="entry name" value="Ras"/>
    <property type="match status" value="1"/>
</dbReference>
<dbReference type="PANTHER" id="PTHR24070">
    <property type="entry name" value="RAS, DI-RAS, AND RHEB FAMILY MEMBERS OF SMALL GTPASE SUPERFAMILY"/>
    <property type="match status" value="1"/>
</dbReference>
<comment type="caution">
    <text evidence="4">The sequence shown here is derived from an EMBL/GenBank/DDBJ whole genome shotgun (WGS) entry which is preliminary data.</text>
</comment>
<dbReference type="InterPro" id="IPR001806">
    <property type="entry name" value="Small_GTPase"/>
</dbReference>
<dbReference type="PROSITE" id="PS51421">
    <property type="entry name" value="RAS"/>
    <property type="match status" value="1"/>
</dbReference>
<gene>
    <name evidence="4" type="ORF">ENUP19_0060G0043</name>
</gene>
<dbReference type="EMBL" id="BAAFRS010000060">
    <property type="protein sequence ID" value="GAB1220864.1"/>
    <property type="molecule type" value="Genomic_DNA"/>
</dbReference>
<evidence type="ECO:0000313" key="4">
    <source>
        <dbReference type="EMBL" id="GAB1220864.1"/>
    </source>
</evidence>
<sequence length="184" mass="20737">MPSVKIVVLGPPSVGKTAVTIRLVNHVFQQQYDPTIEDCFRTTRNLDGIDVCLDILDTAGQDEFVSVKQQYMVVGNGFLIIYSIISKQSFVECQSTVEMLLRIRDLTVPWMLIGNKIDLKEEREVTQEDALDYAKQKGAVGFLETSAKSNINIEHAFISLAKQILKVRGKQENQSPKDKKCFIL</sequence>
<evidence type="ECO:0008006" key="6">
    <source>
        <dbReference type="Google" id="ProtNLM"/>
    </source>
</evidence>
<evidence type="ECO:0000256" key="1">
    <source>
        <dbReference type="ARBA" id="ARBA00010142"/>
    </source>
</evidence>
<dbReference type="SUPFAM" id="SSF52540">
    <property type="entry name" value="P-loop containing nucleoside triphosphate hydrolases"/>
    <property type="match status" value="1"/>
</dbReference>
<dbReference type="PRINTS" id="PR00449">
    <property type="entry name" value="RASTRNSFRMNG"/>
</dbReference>
<dbReference type="PROSITE" id="PS51419">
    <property type="entry name" value="RAB"/>
    <property type="match status" value="1"/>
</dbReference>
<dbReference type="SMART" id="SM00175">
    <property type="entry name" value="RAB"/>
    <property type="match status" value="1"/>
</dbReference>
<evidence type="ECO:0000256" key="2">
    <source>
        <dbReference type="ARBA" id="ARBA00022741"/>
    </source>
</evidence>
<dbReference type="InterPro" id="IPR020849">
    <property type="entry name" value="Small_GTPase_Ras-type"/>
</dbReference>
<dbReference type="InterPro" id="IPR005225">
    <property type="entry name" value="Small_GTP-bd"/>
</dbReference>
<dbReference type="NCBIfam" id="TIGR00231">
    <property type="entry name" value="small_GTP"/>
    <property type="match status" value="1"/>
</dbReference>
<dbReference type="Gene3D" id="3.40.50.300">
    <property type="entry name" value="P-loop containing nucleotide triphosphate hydrolases"/>
    <property type="match status" value="1"/>
</dbReference>
<keyword evidence="2" id="KW-0547">Nucleotide-binding</keyword>
<organism evidence="4 5">
    <name type="scientific">Entamoeba nuttalli</name>
    <dbReference type="NCBI Taxonomy" id="412467"/>
    <lineage>
        <taxon>Eukaryota</taxon>
        <taxon>Amoebozoa</taxon>
        <taxon>Evosea</taxon>
        <taxon>Archamoebae</taxon>
        <taxon>Mastigamoebida</taxon>
        <taxon>Entamoebidae</taxon>
        <taxon>Entamoeba</taxon>
    </lineage>
</organism>
<dbReference type="SMART" id="SM00174">
    <property type="entry name" value="RHO"/>
    <property type="match status" value="1"/>
</dbReference>
<accession>A0ABQ0DDD0</accession>
<evidence type="ECO:0000256" key="3">
    <source>
        <dbReference type="ARBA" id="ARBA00023134"/>
    </source>
</evidence>
<dbReference type="Proteomes" id="UP001628156">
    <property type="component" value="Unassembled WGS sequence"/>
</dbReference>
<evidence type="ECO:0000313" key="5">
    <source>
        <dbReference type="Proteomes" id="UP001628156"/>
    </source>
</evidence>
<reference evidence="4 5" key="1">
    <citation type="journal article" date="2019" name="PLoS Negl. Trop. Dis.">
        <title>Whole genome sequencing of Entamoeba nuttalli reveals mammalian host-related molecular signatures and a novel octapeptide-repeat surface protein.</title>
        <authorList>
            <person name="Tanaka M."/>
            <person name="Makiuchi T."/>
            <person name="Komiyama T."/>
            <person name="Shiina T."/>
            <person name="Osaki K."/>
            <person name="Tachibana H."/>
        </authorList>
    </citation>
    <scope>NUCLEOTIDE SEQUENCE [LARGE SCALE GENOMIC DNA]</scope>
    <source>
        <strain evidence="4 5">P19-061405</strain>
    </source>
</reference>
<dbReference type="Pfam" id="PF00071">
    <property type="entry name" value="Ras"/>
    <property type="match status" value="1"/>
</dbReference>